<feature type="transmembrane region" description="Helical" evidence="12">
    <location>
        <begin position="184"/>
        <end position="203"/>
    </location>
</feature>
<keyword evidence="4" id="KW-1003">Cell membrane</keyword>
<dbReference type="GO" id="GO:0015293">
    <property type="term" value="F:symporter activity"/>
    <property type="evidence" value="ECO:0007669"/>
    <property type="project" value="TreeGrafter"/>
</dbReference>
<feature type="transmembrane region" description="Helical" evidence="12">
    <location>
        <begin position="149"/>
        <end position="172"/>
    </location>
</feature>
<dbReference type="RefSeq" id="WP_070486267.1">
    <property type="nucleotide sequence ID" value="NZ_CAJHKM010000001.1"/>
</dbReference>
<feature type="transmembrane region" description="Helical" evidence="12">
    <location>
        <begin position="436"/>
        <end position="457"/>
    </location>
</feature>
<feature type="transmembrane region" description="Helical" evidence="12">
    <location>
        <begin position="6"/>
        <end position="27"/>
    </location>
</feature>
<keyword evidence="10" id="KW-0739">Sodium transport</keyword>
<dbReference type="PANTHER" id="PTHR42985:SF40">
    <property type="entry name" value="LD47995P-RELATED"/>
    <property type="match status" value="1"/>
</dbReference>
<organism evidence="13 14">
    <name type="scientific">Aerococcus sanguinicola</name>
    <dbReference type="NCBI Taxonomy" id="119206"/>
    <lineage>
        <taxon>Bacteria</taxon>
        <taxon>Bacillati</taxon>
        <taxon>Bacillota</taxon>
        <taxon>Bacilli</taxon>
        <taxon>Lactobacillales</taxon>
        <taxon>Aerococcaceae</taxon>
        <taxon>Aerococcus</taxon>
    </lineage>
</organism>
<comment type="subcellular location">
    <subcellularLocation>
        <location evidence="1">Cell membrane</location>
        <topology evidence="1">Multi-pass membrane protein</topology>
    </subcellularLocation>
</comment>
<feature type="transmembrane region" description="Helical" evidence="12">
    <location>
        <begin position="276"/>
        <end position="301"/>
    </location>
</feature>
<evidence type="ECO:0000256" key="8">
    <source>
        <dbReference type="ARBA" id="ARBA00023065"/>
    </source>
</evidence>
<dbReference type="GO" id="GO:0005886">
    <property type="term" value="C:plasma membrane"/>
    <property type="evidence" value="ECO:0007669"/>
    <property type="project" value="UniProtKB-SubCell"/>
</dbReference>
<accession>A0A2I1MQB1</accession>
<evidence type="ECO:0000256" key="3">
    <source>
        <dbReference type="ARBA" id="ARBA00022448"/>
    </source>
</evidence>
<reference evidence="13 14" key="1">
    <citation type="submission" date="2017-12" db="EMBL/GenBank/DDBJ databases">
        <title>Phylogenetic diversity of female urinary microbiome.</title>
        <authorList>
            <person name="Thomas-White K."/>
            <person name="Wolfe A.J."/>
        </authorList>
    </citation>
    <scope>NUCLEOTIDE SEQUENCE [LARGE SCALE GENOMIC DNA]</scope>
    <source>
        <strain evidence="13 14">UMB0139</strain>
    </source>
</reference>
<evidence type="ECO:0000256" key="9">
    <source>
        <dbReference type="ARBA" id="ARBA00023136"/>
    </source>
</evidence>
<keyword evidence="8" id="KW-0406">Ion transport</keyword>
<comment type="caution">
    <text evidence="13">The sequence shown here is derived from an EMBL/GenBank/DDBJ whole genome shotgun (WGS) entry which is preliminary data.</text>
</comment>
<name>A0A2I1MQB1_9LACT</name>
<sequence length="514" mass="56700">MNSGGFTTIDLIILIVYLLAVLIAGLFFSKREMQGKEFFKGDGSIPWYVTSVSIFATLLSPISFMSLAGNSYAGTWIMWFAQLGMLIAIPIAIRFFLPIYARLDIDTAYDYLDKRFDSKFLRIIGAALFIIYQVGRMSIIMYLPSAALALLTGINVNILIFLMGAVAIVYSFTGGIKSVLWTDFIQGSVLLVGVTLSLFFLIHDLEGGFGTIMNHLATDKFLAPDEALFDPNLLHTSVFLLIVGAGFNTLSSYISSQDIVQRFTTTQDIKKLNKMMFTNGALSIFIATVFYLIGTGLYAYYQIQNPSDPGAQMPQDQIFTYFIAYRLPVGITGVLLAAIYAASQSTLSTGLNSVATSWTLDIQDLLTKDMDDAKRTWIARWVSLGVGIFSIIISIILAHSEIVSAYEWFNSFMGLVLGVLGGVFILGVFSKRANKYGAYAALIVSSIVMIVVKYVLPADSVSIWAYSLISIAVSLVVGYVVSLIFKTDQAEAPKYTTIYDIPEIKENADWMVRH</sequence>
<feature type="transmembrane region" description="Helical" evidence="12">
    <location>
        <begin position="47"/>
        <end position="64"/>
    </location>
</feature>
<protein>
    <submittedName>
        <fullName evidence="13">Sodium:solute symporter</fullName>
    </submittedName>
</protein>
<keyword evidence="6 12" id="KW-1133">Transmembrane helix</keyword>
<evidence type="ECO:0000256" key="2">
    <source>
        <dbReference type="ARBA" id="ARBA00006434"/>
    </source>
</evidence>
<evidence type="ECO:0000256" key="11">
    <source>
        <dbReference type="RuleBase" id="RU362091"/>
    </source>
</evidence>
<dbReference type="InterPro" id="IPR051163">
    <property type="entry name" value="Sodium:Solute_Symporter_SSF"/>
</dbReference>
<evidence type="ECO:0000313" key="13">
    <source>
        <dbReference type="EMBL" id="PKZ22316.1"/>
    </source>
</evidence>
<gene>
    <name evidence="13" type="ORF">CYJ28_04165</name>
</gene>
<evidence type="ECO:0000256" key="4">
    <source>
        <dbReference type="ARBA" id="ARBA00022475"/>
    </source>
</evidence>
<dbReference type="InterPro" id="IPR038377">
    <property type="entry name" value="Na/Glc_symporter_sf"/>
</dbReference>
<feature type="transmembrane region" description="Helical" evidence="12">
    <location>
        <begin position="76"/>
        <end position="100"/>
    </location>
</feature>
<evidence type="ECO:0000313" key="14">
    <source>
        <dbReference type="Proteomes" id="UP000234239"/>
    </source>
</evidence>
<keyword evidence="9 12" id="KW-0472">Membrane</keyword>
<feature type="transmembrane region" description="Helical" evidence="12">
    <location>
        <begin position="463"/>
        <end position="485"/>
    </location>
</feature>
<feature type="transmembrane region" description="Helical" evidence="12">
    <location>
        <begin position="233"/>
        <end position="255"/>
    </location>
</feature>
<evidence type="ECO:0000256" key="1">
    <source>
        <dbReference type="ARBA" id="ARBA00004651"/>
    </source>
</evidence>
<dbReference type="OrthoDB" id="9810181at2"/>
<dbReference type="Gene3D" id="1.20.1730.10">
    <property type="entry name" value="Sodium/glucose cotransporter"/>
    <property type="match status" value="1"/>
</dbReference>
<feature type="transmembrane region" description="Helical" evidence="12">
    <location>
        <begin position="321"/>
        <end position="342"/>
    </location>
</feature>
<feature type="transmembrane region" description="Helical" evidence="12">
    <location>
        <begin position="409"/>
        <end position="429"/>
    </location>
</feature>
<evidence type="ECO:0000256" key="7">
    <source>
        <dbReference type="ARBA" id="ARBA00023053"/>
    </source>
</evidence>
<feature type="transmembrane region" description="Helical" evidence="12">
    <location>
        <begin position="120"/>
        <end position="143"/>
    </location>
</feature>
<dbReference type="CDD" id="cd11495">
    <property type="entry name" value="SLC5sbd_NIS-like_u3"/>
    <property type="match status" value="1"/>
</dbReference>
<evidence type="ECO:0000256" key="6">
    <source>
        <dbReference type="ARBA" id="ARBA00022989"/>
    </source>
</evidence>
<dbReference type="PANTHER" id="PTHR42985">
    <property type="entry name" value="SODIUM-COUPLED MONOCARBOXYLATE TRANSPORTER"/>
    <property type="match status" value="1"/>
</dbReference>
<dbReference type="PROSITE" id="PS50283">
    <property type="entry name" value="NA_SOLUT_SYMP_3"/>
    <property type="match status" value="1"/>
</dbReference>
<evidence type="ECO:0000256" key="12">
    <source>
        <dbReference type="SAM" id="Phobius"/>
    </source>
</evidence>
<evidence type="ECO:0000256" key="5">
    <source>
        <dbReference type="ARBA" id="ARBA00022692"/>
    </source>
</evidence>
<dbReference type="AlphaFoldDB" id="A0A2I1MQB1"/>
<keyword evidence="5 12" id="KW-0812">Transmembrane</keyword>
<keyword evidence="7" id="KW-0915">Sodium</keyword>
<dbReference type="Proteomes" id="UP000234239">
    <property type="component" value="Unassembled WGS sequence"/>
</dbReference>
<proteinExistence type="inferred from homology"/>
<dbReference type="Pfam" id="PF00474">
    <property type="entry name" value="SSF"/>
    <property type="match status" value="1"/>
</dbReference>
<dbReference type="GO" id="GO:0006814">
    <property type="term" value="P:sodium ion transport"/>
    <property type="evidence" value="ECO:0007669"/>
    <property type="project" value="UniProtKB-KW"/>
</dbReference>
<feature type="transmembrane region" description="Helical" evidence="12">
    <location>
        <begin position="378"/>
        <end position="397"/>
    </location>
</feature>
<evidence type="ECO:0000256" key="10">
    <source>
        <dbReference type="ARBA" id="ARBA00023201"/>
    </source>
</evidence>
<dbReference type="InterPro" id="IPR001734">
    <property type="entry name" value="Na/solute_symporter"/>
</dbReference>
<comment type="similarity">
    <text evidence="2 11">Belongs to the sodium:solute symporter (SSF) (TC 2.A.21) family.</text>
</comment>
<dbReference type="NCBIfam" id="TIGR00813">
    <property type="entry name" value="sss"/>
    <property type="match status" value="1"/>
</dbReference>
<dbReference type="EMBL" id="PKGY01000002">
    <property type="protein sequence ID" value="PKZ22316.1"/>
    <property type="molecule type" value="Genomic_DNA"/>
</dbReference>
<keyword evidence="3" id="KW-0813">Transport</keyword>